<proteinExistence type="predicted"/>
<evidence type="ECO:0000313" key="2">
    <source>
        <dbReference type="EMBL" id="EDW37406.1"/>
    </source>
</evidence>
<keyword evidence="3" id="KW-1185">Reference proteome</keyword>
<protein>
    <submittedName>
        <fullName evidence="2">GL26239</fullName>
    </submittedName>
</protein>
<dbReference type="KEGG" id="dpe:6593519"/>
<keyword evidence="1" id="KW-0732">Signal</keyword>
<reference evidence="2 3" key="1">
    <citation type="journal article" date="2007" name="Nature">
        <title>Evolution of genes and genomes on the Drosophila phylogeny.</title>
        <authorList>
            <consortium name="Drosophila 12 Genomes Consortium"/>
            <person name="Clark A.G."/>
            <person name="Eisen M.B."/>
            <person name="Smith D.R."/>
            <person name="Bergman C.M."/>
            <person name="Oliver B."/>
            <person name="Markow T.A."/>
            <person name="Kaufman T.C."/>
            <person name="Kellis M."/>
            <person name="Gelbart W."/>
            <person name="Iyer V.N."/>
            <person name="Pollard D.A."/>
            <person name="Sackton T.B."/>
            <person name="Larracuente A.M."/>
            <person name="Singh N.D."/>
            <person name="Abad J.P."/>
            <person name="Abt D.N."/>
            <person name="Adryan B."/>
            <person name="Aguade M."/>
            <person name="Akashi H."/>
            <person name="Anderson W.W."/>
            <person name="Aquadro C.F."/>
            <person name="Ardell D.H."/>
            <person name="Arguello R."/>
            <person name="Artieri C.G."/>
            <person name="Barbash D.A."/>
            <person name="Barker D."/>
            <person name="Barsanti P."/>
            <person name="Batterham P."/>
            <person name="Batzoglou S."/>
            <person name="Begun D."/>
            <person name="Bhutkar A."/>
            <person name="Blanco E."/>
            <person name="Bosak S.A."/>
            <person name="Bradley R.K."/>
            <person name="Brand A.D."/>
            <person name="Brent M.R."/>
            <person name="Brooks A.N."/>
            <person name="Brown R.H."/>
            <person name="Butlin R.K."/>
            <person name="Caggese C."/>
            <person name="Calvi B.R."/>
            <person name="Bernardo de Carvalho A."/>
            <person name="Caspi A."/>
            <person name="Castrezana S."/>
            <person name="Celniker S.E."/>
            <person name="Chang J.L."/>
            <person name="Chapple C."/>
            <person name="Chatterji S."/>
            <person name="Chinwalla A."/>
            <person name="Civetta A."/>
            <person name="Clifton S.W."/>
            <person name="Comeron J.M."/>
            <person name="Costello J.C."/>
            <person name="Coyne J.A."/>
            <person name="Daub J."/>
            <person name="David R.G."/>
            <person name="Delcher A.L."/>
            <person name="Delehaunty K."/>
            <person name="Do C.B."/>
            <person name="Ebling H."/>
            <person name="Edwards K."/>
            <person name="Eickbush T."/>
            <person name="Evans J.D."/>
            <person name="Filipski A."/>
            <person name="Findeiss S."/>
            <person name="Freyhult E."/>
            <person name="Fulton L."/>
            <person name="Fulton R."/>
            <person name="Garcia A.C."/>
            <person name="Gardiner A."/>
            <person name="Garfield D.A."/>
            <person name="Garvin B.E."/>
            <person name="Gibson G."/>
            <person name="Gilbert D."/>
            <person name="Gnerre S."/>
            <person name="Godfrey J."/>
            <person name="Good R."/>
            <person name="Gotea V."/>
            <person name="Gravely B."/>
            <person name="Greenberg A.J."/>
            <person name="Griffiths-Jones S."/>
            <person name="Gross S."/>
            <person name="Guigo R."/>
            <person name="Gustafson E.A."/>
            <person name="Haerty W."/>
            <person name="Hahn M.W."/>
            <person name="Halligan D.L."/>
            <person name="Halpern A.L."/>
            <person name="Halter G.M."/>
            <person name="Han M.V."/>
            <person name="Heger A."/>
            <person name="Hillier L."/>
            <person name="Hinrichs A.S."/>
            <person name="Holmes I."/>
            <person name="Hoskins R.A."/>
            <person name="Hubisz M.J."/>
            <person name="Hultmark D."/>
            <person name="Huntley M.A."/>
            <person name="Jaffe D.B."/>
            <person name="Jagadeeshan S."/>
            <person name="Jeck W.R."/>
            <person name="Johnson J."/>
            <person name="Jones C.D."/>
            <person name="Jordan W.C."/>
            <person name="Karpen G.H."/>
            <person name="Kataoka E."/>
            <person name="Keightley P.D."/>
            <person name="Kheradpour P."/>
            <person name="Kirkness E.F."/>
            <person name="Koerich L.B."/>
            <person name="Kristiansen K."/>
            <person name="Kudrna D."/>
            <person name="Kulathinal R.J."/>
            <person name="Kumar S."/>
            <person name="Kwok R."/>
            <person name="Lander E."/>
            <person name="Langley C.H."/>
            <person name="Lapoint R."/>
            <person name="Lazzaro B.P."/>
            <person name="Lee S.J."/>
            <person name="Levesque L."/>
            <person name="Li R."/>
            <person name="Lin C.F."/>
            <person name="Lin M.F."/>
            <person name="Lindblad-Toh K."/>
            <person name="Llopart A."/>
            <person name="Long M."/>
            <person name="Low L."/>
            <person name="Lozovsky E."/>
            <person name="Lu J."/>
            <person name="Luo M."/>
            <person name="Machado C.A."/>
            <person name="Makalowski W."/>
            <person name="Marzo M."/>
            <person name="Matsuda M."/>
            <person name="Matzkin L."/>
            <person name="McAllister B."/>
            <person name="McBride C.S."/>
            <person name="McKernan B."/>
            <person name="McKernan K."/>
            <person name="Mendez-Lago M."/>
            <person name="Minx P."/>
            <person name="Mollenhauer M.U."/>
            <person name="Montooth K."/>
            <person name="Mount S.M."/>
            <person name="Mu X."/>
            <person name="Myers E."/>
            <person name="Negre B."/>
            <person name="Newfeld S."/>
            <person name="Nielsen R."/>
            <person name="Noor M.A."/>
            <person name="O'Grady P."/>
            <person name="Pachter L."/>
            <person name="Papaceit M."/>
            <person name="Parisi M.J."/>
            <person name="Parisi M."/>
            <person name="Parts L."/>
            <person name="Pedersen J.S."/>
            <person name="Pesole G."/>
            <person name="Phillippy A.M."/>
            <person name="Ponting C.P."/>
            <person name="Pop M."/>
            <person name="Porcelli D."/>
            <person name="Powell J.R."/>
            <person name="Prohaska S."/>
            <person name="Pruitt K."/>
            <person name="Puig M."/>
            <person name="Quesneville H."/>
            <person name="Ram K.R."/>
            <person name="Rand D."/>
            <person name="Rasmussen M.D."/>
            <person name="Reed L.K."/>
            <person name="Reenan R."/>
            <person name="Reily A."/>
            <person name="Remington K.A."/>
            <person name="Rieger T.T."/>
            <person name="Ritchie M.G."/>
            <person name="Robin C."/>
            <person name="Rogers Y.H."/>
            <person name="Rohde C."/>
            <person name="Rozas J."/>
            <person name="Rubenfield M.J."/>
            <person name="Ruiz A."/>
            <person name="Russo S."/>
            <person name="Salzberg S.L."/>
            <person name="Sanchez-Gracia A."/>
            <person name="Saranga D.J."/>
            <person name="Sato H."/>
            <person name="Schaeffer S.W."/>
            <person name="Schatz M.C."/>
            <person name="Schlenke T."/>
            <person name="Schwartz R."/>
            <person name="Segarra C."/>
            <person name="Singh R.S."/>
            <person name="Sirot L."/>
            <person name="Sirota M."/>
            <person name="Sisneros N.B."/>
            <person name="Smith C.D."/>
            <person name="Smith T.F."/>
            <person name="Spieth J."/>
            <person name="Stage D.E."/>
            <person name="Stark A."/>
            <person name="Stephan W."/>
            <person name="Strausberg R.L."/>
            <person name="Strempel S."/>
            <person name="Sturgill D."/>
            <person name="Sutton G."/>
            <person name="Sutton G.G."/>
            <person name="Tao W."/>
            <person name="Teichmann S."/>
            <person name="Tobari Y.N."/>
            <person name="Tomimura Y."/>
            <person name="Tsolas J.M."/>
            <person name="Valente V.L."/>
            <person name="Venter E."/>
            <person name="Venter J.C."/>
            <person name="Vicario S."/>
            <person name="Vieira F.G."/>
            <person name="Vilella A.J."/>
            <person name="Villasante A."/>
            <person name="Walenz B."/>
            <person name="Wang J."/>
            <person name="Wasserman M."/>
            <person name="Watts T."/>
            <person name="Wilson D."/>
            <person name="Wilson R.K."/>
            <person name="Wing R.A."/>
            <person name="Wolfner M.F."/>
            <person name="Wong A."/>
            <person name="Wong G.K."/>
            <person name="Wu C.I."/>
            <person name="Wu G."/>
            <person name="Yamamoto D."/>
            <person name="Yang H.P."/>
            <person name="Yang S.P."/>
            <person name="Yorke J.A."/>
            <person name="Yoshida K."/>
            <person name="Zdobnov E."/>
            <person name="Zhang P."/>
            <person name="Zhang Y."/>
            <person name="Zimin A.V."/>
            <person name="Baldwin J."/>
            <person name="Abdouelleil A."/>
            <person name="Abdulkadir J."/>
            <person name="Abebe A."/>
            <person name="Abera B."/>
            <person name="Abreu J."/>
            <person name="Acer S.C."/>
            <person name="Aftuck L."/>
            <person name="Alexander A."/>
            <person name="An P."/>
            <person name="Anderson E."/>
            <person name="Anderson S."/>
            <person name="Arachi H."/>
            <person name="Azer M."/>
            <person name="Bachantsang P."/>
            <person name="Barry A."/>
            <person name="Bayul T."/>
            <person name="Berlin A."/>
            <person name="Bessette D."/>
            <person name="Bloom T."/>
            <person name="Blye J."/>
            <person name="Boguslavskiy L."/>
            <person name="Bonnet C."/>
            <person name="Boukhgalter B."/>
            <person name="Bourzgui I."/>
            <person name="Brown A."/>
            <person name="Cahill P."/>
            <person name="Channer S."/>
            <person name="Cheshatsang Y."/>
            <person name="Chuda L."/>
            <person name="Citroen M."/>
            <person name="Collymore A."/>
            <person name="Cooke P."/>
            <person name="Costello M."/>
            <person name="D'Aco K."/>
            <person name="Daza R."/>
            <person name="De Haan G."/>
            <person name="DeGray S."/>
            <person name="DeMaso C."/>
            <person name="Dhargay N."/>
            <person name="Dooley K."/>
            <person name="Dooley E."/>
            <person name="Doricent M."/>
            <person name="Dorje P."/>
            <person name="Dorjee K."/>
            <person name="Dupes A."/>
            <person name="Elong R."/>
            <person name="Falk J."/>
            <person name="Farina A."/>
            <person name="Faro S."/>
            <person name="Ferguson D."/>
            <person name="Fisher S."/>
            <person name="Foley C.D."/>
            <person name="Franke A."/>
            <person name="Friedrich D."/>
            <person name="Gadbois L."/>
            <person name="Gearin G."/>
            <person name="Gearin C.R."/>
            <person name="Giannoukos G."/>
            <person name="Goode T."/>
            <person name="Graham J."/>
            <person name="Grandbois E."/>
            <person name="Grewal S."/>
            <person name="Gyaltsen K."/>
            <person name="Hafez N."/>
            <person name="Hagos B."/>
            <person name="Hall J."/>
            <person name="Henson C."/>
            <person name="Hollinger A."/>
            <person name="Honan T."/>
            <person name="Huard M.D."/>
            <person name="Hughes L."/>
            <person name="Hurhula B."/>
            <person name="Husby M.E."/>
            <person name="Kamat A."/>
            <person name="Kanga B."/>
            <person name="Kashin S."/>
            <person name="Khazanovich D."/>
            <person name="Kisner P."/>
            <person name="Lance K."/>
            <person name="Lara M."/>
            <person name="Lee W."/>
            <person name="Lennon N."/>
            <person name="Letendre F."/>
            <person name="LeVine R."/>
            <person name="Lipovsky A."/>
            <person name="Liu X."/>
            <person name="Liu J."/>
            <person name="Liu S."/>
            <person name="Lokyitsang T."/>
            <person name="Lokyitsang Y."/>
            <person name="Lubonja R."/>
            <person name="Lui A."/>
            <person name="MacDonald P."/>
            <person name="Magnisalis V."/>
            <person name="Maru K."/>
            <person name="Matthews C."/>
            <person name="McCusker W."/>
            <person name="McDonough S."/>
            <person name="Mehta T."/>
            <person name="Meldrim J."/>
            <person name="Meneus L."/>
            <person name="Mihai O."/>
            <person name="Mihalev A."/>
            <person name="Mihova T."/>
            <person name="Mittelman R."/>
            <person name="Mlenga V."/>
            <person name="Montmayeur A."/>
            <person name="Mulrain L."/>
            <person name="Navidi A."/>
            <person name="Naylor J."/>
            <person name="Negash T."/>
            <person name="Nguyen T."/>
            <person name="Nguyen N."/>
            <person name="Nicol R."/>
            <person name="Norbu C."/>
            <person name="Norbu N."/>
            <person name="Novod N."/>
            <person name="O'Neill B."/>
            <person name="Osman S."/>
            <person name="Markiewicz E."/>
            <person name="Oyono O.L."/>
            <person name="Patti C."/>
            <person name="Phunkhang P."/>
            <person name="Pierre F."/>
            <person name="Priest M."/>
            <person name="Raghuraman S."/>
            <person name="Rege F."/>
            <person name="Reyes R."/>
            <person name="Rise C."/>
            <person name="Rogov P."/>
            <person name="Ross K."/>
            <person name="Ryan E."/>
            <person name="Settipalli S."/>
            <person name="Shea T."/>
            <person name="Sherpa N."/>
            <person name="Shi L."/>
            <person name="Shih D."/>
            <person name="Sparrow T."/>
            <person name="Spaulding J."/>
            <person name="Stalker J."/>
            <person name="Stange-Thomann N."/>
            <person name="Stavropoulos S."/>
            <person name="Stone C."/>
            <person name="Strader C."/>
            <person name="Tesfaye S."/>
            <person name="Thomson T."/>
            <person name="Thoulutsang Y."/>
            <person name="Thoulutsang D."/>
            <person name="Topham K."/>
            <person name="Topping I."/>
            <person name="Tsamla T."/>
            <person name="Vassiliev H."/>
            <person name="Vo A."/>
            <person name="Wangchuk T."/>
            <person name="Wangdi T."/>
            <person name="Weiand M."/>
            <person name="Wilkinson J."/>
            <person name="Wilson A."/>
            <person name="Yadav S."/>
            <person name="Young G."/>
            <person name="Yu Q."/>
            <person name="Zembek L."/>
            <person name="Zhong D."/>
            <person name="Zimmer A."/>
            <person name="Zwirko Z."/>
            <person name="Jaffe D.B."/>
            <person name="Alvarez P."/>
            <person name="Brockman W."/>
            <person name="Butler J."/>
            <person name="Chin C."/>
            <person name="Gnerre S."/>
            <person name="Grabherr M."/>
            <person name="Kleber M."/>
            <person name="Mauceli E."/>
            <person name="MacCallum I."/>
        </authorList>
    </citation>
    <scope>NUCLEOTIDE SEQUENCE [LARGE SCALE GENOMIC DNA]</scope>
    <source>
        <strain evidence="3">MSH-3 / Tucson 14011-0111.49</strain>
    </source>
</reference>
<dbReference type="eggNOG" id="ENOG502T8MP">
    <property type="taxonomic scope" value="Eukaryota"/>
</dbReference>
<dbReference type="PhylomeDB" id="B4GJ92"/>
<name>B4GJ92_DROPE</name>
<gene>
    <name evidence="2" type="primary">Dper\GL26239</name>
    <name evidence="2" type="ORF">Dper_GL26239</name>
</gene>
<organism evidence="3">
    <name type="scientific">Drosophila persimilis</name>
    <name type="common">Fruit fly</name>
    <dbReference type="NCBI Taxonomy" id="7234"/>
    <lineage>
        <taxon>Eukaryota</taxon>
        <taxon>Metazoa</taxon>
        <taxon>Ecdysozoa</taxon>
        <taxon>Arthropoda</taxon>
        <taxon>Hexapoda</taxon>
        <taxon>Insecta</taxon>
        <taxon>Pterygota</taxon>
        <taxon>Neoptera</taxon>
        <taxon>Endopterygota</taxon>
        <taxon>Diptera</taxon>
        <taxon>Brachycera</taxon>
        <taxon>Muscomorpha</taxon>
        <taxon>Ephydroidea</taxon>
        <taxon>Drosophilidae</taxon>
        <taxon>Drosophila</taxon>
        <taxon>Sophophora</taxon>
    </lineage>
</organism>
<dbReference type="HOGENOM" id="CLU_1715183_0_0_1"/>
<dbReference type="Proteomes" id="UP000008744">
    <property type="component" value="Unassembled WGS sequence"/>
</dbReference>
<dbReference type="OrthoDB" id="7854956at2759"/>
<feature type="signal peptide" evidence="1">
    <location>
        <begin position="1"/>
        <end position="22"/>
    </location>
</feature>
<dbReference type="STRING" id="7234.B4GJ92"/>
<accession>B4GJ92</accession>
<dbReference type="EMBL" id="CH479184">
    <property type="protein sequence ID" value="EDW37406.1"/>
    <property type="molecule type" value="Genomic_DNA"/>
</dbReference>
<dbReference type="OMA" id="WKKVIFA"/>
<sequence length="153" mass="16723">MWKKVIFAVVLVAFVGVQFANSLSCYSCKDADTCRNPTLQDCNNITANDSTTFLATLHNVPEIAGSQSFLCTNLTYSDITYKNRTSEFLGCVHPDIKVCDLNLKDGANSTAWRKDCDTCNTNYCNKNPAGTFSGSAYTMIGSVLTLLLAKIFS</sequence>
<evidence type="ECO:0000313" key="3">
    <source>
        <dbReference type="Proteomes" id="UP000008744"/>
    </source>
</evidence>
<feature type="chain" id="PRO_5002807025" evidence="1">
    <location>
        <begin position="23"/>
        <end position="153"/>
    </location>
</feature>
<dbReference type="AlphaFoldDB" id="B4GJ92"/>
<evidence type="ECO:0000256" key="1">
    <source>
        <dbReference type="SAM" id="SignalP"/>
    </source>
</evidence>